<dbReference type="Proteomes" id="UP001328107">
    <property type="component" value="Unassembled WGS sequence"/>
</dbReference>
<protein>
    <recommendedName>
        <fullName evidence="4">G protein-coupled receptor</fullName>
    </recommendedName>
</protein>
<evidence type="ECO:0000313" key="3">
    <source>
        <dbReference type="Proteomes" id="UP001328107"/>
    </source>
</evidence>
<organism evidence="2 3">
    <name type="scientific">Pristionchus mayeri</name>
    <dbReference type="NCBI Taxonomy" id="1317129"/>
    <lineage>
        <taxon>Eukaryota</taxon>
        <taxon>Metazoa</taxon>
        <taxon>Ecdysozoa</taxon>
        <taxon>Nematoda</taxon>
        <taxon>Chromadorea</taxon>
        <taxon>Rhabditida</taxon>
        <taxon>Rhabditina</taxon>
        <taxon>Diplogasteromorpha</taxon>
        <taxon>Diplogasteroidea</taxon>
        <taxon>Neodiplogasteridae</taxon>
        <taxon>Pristionchus</taxon>
    </lineage>
</organism>
<feature type="transmembrane region" description="Helical" evidence="1">
    <location>
        <begin position="30"/>
        <end position="49"/>
    </location>
</feature>
<evidence type="ECO:0000313" key="2">
    <source>
        <dbReference type="EMBL" id="GMR45987.1"/>
    </source>
</evidence>
<feature type="transmembrane region" description="Helical" evidence="1">
    <location>
        <begin position="149"/>
        <end position="169"/>
    </location>
</feature>
<dbReference type="AlphaFoldDB" id="A0AAN5HYY6"/>
<keyword evidence="1" id="KW-0812">Transmembrane</keyword>
<name>A0AAN5HYY6_9BILA</name>
<keyword evidence="1" id="KW-0472">Membrane</keyword>
<comment type="caution">
    <text evidence="2">The sequence shown here is derived from an EMBL/GenBank/DDBJ whole genome shotgun (WGS) entry which is preliminary data.</text>
</comment>
<keyword evidence="1" id="KW-1133">Transmembrane helix</keyword>
<evidence type="ECO:0000256" key="1">
    <source>
        <dbReference type="SAM" id="Phobius"/>
    </source>
</evidence>
<sequence length="211" mass="23699">MYHTANFSSLRYGFDLDKSCFVDIGMQAQLIMSLVNTFVVQPFPLFVLIRKSRSMNVVIRKGYIAMHASYITYEIIFFFFARIYATLPWPGLYCEGPLCRMGLPNGVVLAFISFAIVLIQPPFAFLIIQMHQVLIAPDSRLKLSKRVKVTMASVQLTLMSLNVVGFAVFGEKPSNFDILLKEPELAFLADRGGQLLLFGTPGDAQYFKSGT</sequence>
<keyword evidence="3" id="KW-1185">Reference proteome</keyword>
<reference evidence="3" key="1">
    <citation type="submission" date="2022-10" db="EMBL/GenBank/DDBJ databases">
        <title>Genome assembly of Pristionchus species.</title>
        <authorList>
            <person name="Yoshida K."/>
            <person name="Sommer R.J."/>
        </authorList>
    </citation>
    <scope>NUCLEOTIDE SEQUENCE [LARGE SCALE GENOMIC DNA]</scope>
    <source>
        <strain evidence="3">RS5460</strain>
    </source>
</reference>
<feature type="transmembrane region" description="Helical" evidence="1">
    <location>
        <begin position="107"/>
        <end position="128"/>
    </location>
</feature>
<feature type="transmembrane region" description="Helical" evidence="1">
    <location>
        <begin position="70"/>
        <end position="87"/>
    </location>
</feature>
<dbReference type="PANTHER" id="PTHR45830">
    <property type="entry name" value="SERPENTINE RECEPTOR, CLASS I"/>
    <property type="match status" value="1"/>
</dbReference>
<proteinExistence type="predicted"/>
<accession>A0AAN5HYY6</accession>
<dbReference type="PANTHER" id="PTHR45830:SF15">
    <property type="entry name" value="SERPENTINE RECEPTOR, CLASS I"/>
    <property type="match status" value="1"/>
</dbReference>
<feature type="non-terminal residue" evidence="2">
    <location>
        <position position="211"/>
    </location>
</feature>
<dbReference type="EMBL" id="BTRK01000004">
    <property type="protein sequence ID" value="GMR45987.1"/>
    <property type="molecule type" value="Genomic_DNA"/>
</dbReference>
<evidence type="ECO:0008006" key="4">
    <source>
        <dbReference type="Google" id="ProtNLM"/>
    </source>
</evidence>
<gene>
    <name evidence="2" type="ORF">PMAYCL1PPCAC_16182</name>
</gene>